<reference evidence="5 6" key="1">
    <citation type="submission" date="2015-01" db="EMBL/GenBank/DDBJ databases">
        <title>The Genome Sequence of Rhinocladiella mackenzie CBS 650.93.</title>
        <authorList>
            <consortium name="The Broad Institute Genomics Platform"/>
            <person name="Cuomo C."/>
            <person name="de Hoog S."/>
            <person name="Gorbushina A."/>
            <person name="Stielow B."/>
            <person name="Teixiera M."/>
            <person name="Abouelleil A."/>
            <person name="Chapman S.B."/>
            <person name="Priest M."/>
            <person name="Young S.K."/>
            <person name="Wortman J."/>
            <person name="Nusbaum C."/>
            <person name="Birren B."/>
        </authorList>
    </citation>
    <scope>NUCLEOTIDE SEQUENCE [LARGE SCALE GENOMIC DNA]</scope>
    <source>
        <strain evidence="5 6">CBS 650.93</strain>
    </source>
</reference>
<keyword evidence="6" id="KW-1185">Reference proteome</keyword>
<dbReference type="InterPro" id="IPR035979">
    <property type="entry name" value="RBD_domain_sf"/>
</dbReference>
<dbReference type="RefSeq" id="XP_013274000.1">
    <property type="nucleotide sequence ID" value="XM_013418546.1"/>
</dbReference>
<dbReference type="GO" id="GO:0030684">
    <property type="term" value="C:preribosome"/>
    <property type="evidence" value="ECO:0007669"/>
    <property type="project" value="EnsemblFungi"/>
</dbReference>
<evidence type="ECO:0000256" key="1">
    <source>
        <dbReference type="ARBA" id="ARBA00022884"/>
    </source>
</evidence>
<dbReference type="PANTHER" id="PTHR23236:SF95">
    <property type="entry name" value="NUCLEOLAR PROTEIN 13"/>
    <property type="match status" value="1"/>
</dbReference>
<evidence type="ECO:0000256" key="3">
    <source>
        <dbReference type="SAM" id="MobiDB-lite"/>
    </source>
</evidence>
<evidence type="ECO:0000313" key="6">
    <source>
        <dbReference type="Proteomes" id="UP000053617"/>
    </source>
</evidence>
<feature type="compositionally biased region" description="Basic residues" evidence="3">
    <location>
        <begin position="31"/>
        <end position="40"/>
    </location>
</feature>
<gene>
    <name evidence="5" type="ORF">Z518_04840</name>
</gene>
<dbReference type="STRING" id="1442369.A0A0D2IM84"/>
<dbReference type="SUPFAM" id="SSF54928">
    <property type="entry name" value="RNA-binding domain, RBD"/>
    <property type="match status" value="1"/>
</dbReference>
<organism evidence="5 6">
    <name type="scientific">Rhinocladiella mackenziei CBS 650.93</name>
    <dbReference type="NCBI Taxonomy" id="1442369"/>
    <lineage>
        <taxon>Eukaryota</taxon>
        <taxon>Fungi</taxon>
        <taxon>Dikarya</taxon>
        <taxon>Ascomycota</taxon>
        <taxon>Pezizomycotina</taxon>
        <taxon>Eurotiomycetes</taxon>
        <taxon>Chaetothyriomycetidae</taxon>
        <taxon>Chaetothyriales</taxon>
        <taxon>Herpotrichiellaceae</taxon>
        <taxon>Rhinocladiella</taxon>
    </lineage>
</organism>
<feature type="compositionally biased region" description="Basic and acidic residues" evidence="3">
    <location>
        <begin position="141"/>
        <end position="154"/>
    </location>
</feature>
<feature type="region of interest" description="Disordered" evidence="3">
    <location>
        <begin position="1"/>
        <end position="46"/>
    </location>
</feature>
<dbReference type="PROSITE" id="PS50102">
    <property type="entry name" value="RRM"/>
    <property type="match status" value="2"/>
</dbReference>
<evidence type="ECO:0000313" key="5">
    <source>
        <dbReference type="EMBL" id="KIX06864.1"/>
    </source>
</evidence>
<dbReference type="VEuPathDB" id="FungiDB:Z518_04840"/>
<feature type="compositionally biased region" description="Basic residues" evidence="3">
    <location>
        <begin position="297"/>
        <end position="308"/>
    </location>
</feature>
<feature type="compositionally biased region" description="Basic residues" evidence="3">
    <location>
        <begin position="1"/>
        <end position="11"/>
    </location>
</feature>
<dbReference type="PANTHER" id="PTHR23236">
    <property type="entry name" value="EUKARYOTIC TRANSLATION INITIATION FACTOR 4B/4H"/>
    <property type="match status" value="1"/>
</dbReference>
<sequence length="333" mass="37233">MSITGTKHRKRNAEAAEIEIDIDAPEPSSKKALRKSKRAKLTTENDSIHGKRSPYGIWIGNLSFSTTKDDLVKFLTGDSENIIEKDHITRVHLPQGPPKFGKATNKGFAYIDFLDEDSLHRALQFSEALLGGRRVLIKNAKDFEGRPQPKKGTDDAPTNPPSKRIFVGNLDFNTTVEDLETHFGACGSISHTHMATFEDTGKCKGYAWIDFEQAASAEAAMRGWREPPIPAEKWSKQGIWLHKLNGRKLRMEYAEDKATRYQKRFGKNAKSVESGDGGEGAAHEPMMEVKDEPKPVAVRRKNARKHGGKYTEETVQRLTGAIVESKGQRTVFE</sequence>
<dbReference type="InterPro" id="IPR000504">
    <property type="entry name" value="RRM_dom"/>
</dbReference>
<dbReference type="EMBL" id="KN847477">
    <property type="protein sequence ID" value="KIX06864.1"/>
    <property type="molecule type" value="Genomic_DNA"/>
</dbReference>
<feature type="domain" description="RRM" evidence="4">
    <location>
        <begin position="163"/>
        <end position="256"/>
    </location>
</feature>
<dbReference type="Proteomes" id="UP000053617">
    <property type="component" value="Unassembled WGS sequence"/>
</dbReference>
<evidence type="ECO:0000259" key="4">
    <source>
        <dbReference type="PROSITE" id="PS50102"/>
    </source>
</evidence>
<dbReference type="SMART" id="SM00360">
    <property type="entry name" value="RRM"/>
    <property type="match status" value="2"/>
</dbReference>
<dbReference type="Pfam" id="PF00076">
    <property type="entry name" value="RRM_1"/>
    <property type="match status" value="1"/>
</dbReference>
<dbReference type="GO" id="GO:0003723">
    <property type="term" value="F:RNA binding"/>
    <property type="evidence" value="ECO:0007669"/>
    <property type="project" value="UniProtKB-UniRule"/>
</dbReference>
<dbReference type="HOGENOM" id="CLU_027451_1_1_1"/>
<dbReference type="AlphaFoldDB" id="A0A0D2IM84"/>
<protein>
    <recommendedName>
        <fullName evidence="4">RRM domain-containing protein</fullName>
    </recommendedName>
</protein>
<evidence type="ECO:0000256" key="2">
    <source>
        <dbReference type="PROSITE-ProRule" id="PRU00176"/>
    </source>
</evidence>
<dbReference type="OrthoDB" id="1875751at2759"/>
<keyword evidence="1 2" id="KW-0694">RNA-binding</keyword>
<dbReference type="GeneID" id="25292911"/>
<dbReference type="Gene3D" id="3.30.70.330">
    <property type="match status" value="2"/>
</dbReference>
<dbReference type="GO" id="GO:0005730">
    <property type="term" value="C:nucleolus"/>
    <property type="evidence" value="ECO:0007669"/>
    <property type="project" value="EnsemblFungi"/>
</dbReference>
<name>A0A0D2IM84_9EURO</name>
<proteinExistence type="predicted"/>
<feature type="region of interest" description="Disordered" evidence="3">
    <location>
        <begin position="141"/>
        <end position="163"/>
    </location>
</feature>
<feature type="compositionally biased region" description="Basic and acidic residues" evidence="3">
    <location>
        <begin position="281"/>
        <end position="294"/>
    </location>
</feature>
<accession>A0A0D2IM84</accession>
<dbReference type="InterPro" id="IPR012677">
    <property type="entry name" value="Nucleotide-bd_a/b_plait_sf"/>
</dbReference>
<feature type="region of interest" description="Disordered" evidence="3">
    <location>
        <begin position="268"/>
        <end position="313"/>
    </location>
</feature>
<feature type="domain" description="RRM" evidence="4">
    <location>
        <begin position="55"/>
        <end position="142"/>
    </location>
</feature>